<dbReference type="EMBL" id="RXLQ01000007">
    <property type="protein sequence ID" value="RSZ58219.1"/>
    <property type="molecule type" value="Genomic_DNA"/>
</dbReference>
<reference evidence="1 2" key="1">
    <citation type="submission" date="2018-12" db="EMBL/GenBank/DDBJ databases">
        <authorList>
            <person name="Yang E."/>
        </authorList>
    </citation>
    <scope>NUCLEOTIDE SEQUENCE [LARGE SCALE GENOMIC DNA]</scope>
    <source>
        <strain evidence="1 2">SOD</strain>
    </source>
</reference>
<dbReference type="RefSeq" id="WP_126074792.1">
    <property type="nucleotide sequence ID" value="NZ_CP051166.1"/>
</dbReference>
<dbReference type="InterPro" id="IPR056955">
    <property type="entry name" value="ORC-CDC6-like"/>
</dbReference>
<dbReference type="OrthoDB" id="271711at2"/>
<protein>
    <submittedName>
        <fullName evidence="1">Uncharacterized protein</fullName>
    </submittedName>
</protein>
<evidence type="ECO:0000313" key="1">
    <source>
        <dbReference type="EMBL" id="RSZ58219.1"/>
    </source>
</evidence>
<dbReference type="Proteomes" id="UP000278085">
    <property type="component" value="Unassembled WGS sequence"/>
</dbReference>
<keyword evidence="2" id="KW-1185">Reference proteome</keyword>
<comment type="caution">
    <text evidence="1">The sequence shown here is derived from an EMBL/GenBank/DDBJ whole genome shotgun (WGS) entry which is preliminary data.</text>
</comment>
<name>A0A430HL48_9BURK</name>
<proteinExistence type="predicted"/>
<sequence length="650" mass="74795">MKFIDYAILAKTRAEEHEADVWGKFFIPPYFNKLGLKSATRSTYIVGKRGCGKTMLLKYMDYHTAFSPRRKEIPDDELKHIGIYWRVDTQFCNSLKSRGFDDQQWKSVFESYFSLVVSAEIIRATRAISESAYVGFTNQDFQNLEFGCAADFHPDFPTKPIELEKFLEGRRRLFSTWVSNMTSMPQPLLPPGRVFIDALISDLKNILALSDIAFYIYVDEVENLVPYQRQVLNSYLKHSQKPFIVSFTSKELSDESATTGPESVNATHDFRLVALDELMDEQSRNVFFAEVYLANLDIAAGNQQGHLVQSLLSPDELSLRHTDSYRGETLRTIRARFPSKTSKQLAKDALEEPRILRILEDRIDRALEKKKTSVSADMFMKYKDIPDALVIVPALLNRSSRTPDHVLEELGKYRHNGRGYFESTWIHNNLVGALLELYRPYQAVCPIYSGFDTFCTMASNNLRHFLILAYKALEVTELLDRDVEIFAIDIQARAAYEAAEKLIDEVKTFGVYGERLRMFVLRLGGAFRALQAQPAMSESEQNQFTINSGARSPSQEEIRFMREAMKYAILIEQLETKTKGFIGGDIMDYQLNPMYAPYFQISYRRKRKIEISVEDFHVLALGTEDEYRNLCARLIKEVPAPITTQQMGFW</sequence>
<dbReference type="Pfam" id="PF24389">
    <property type="entry name" value="ORC-CDC6-like"/>
    <property type="match status" value="1"/>
</dbReference>
<dbReference type="AlphaFoldDB" id="A0A430HL48"/>
<accession>A0A430HL48</accession>
<organism evidence="1 2">
    <name type="scientific">Massilia atriviolacea</name>
    <dbReference type="NCBI Taxonomy" id="2495579"/>
    <lineage>
        <taxon>Bacteria</taxon>
        <taxon>Pseudomonadati</taxon>
        <taxon>Pseudomonadota</taxon>
        <taxon>Betaproteobacteria</taxon>
        <taxon>Burkholderiales</taxon>
        <taxon>Oxalobacteraceae</taxon>
        <taxon>Telluria group</taxon>
        <taxon>Massilia</taxon>
    </lineage>
</organism>
<evidence type="ECO:0000313" key="2">
    <source>
        <dbReference type="Proteomes" id="UP000278085"/>
    </source>
</evidence>
<gene>
    <name evidence="1" type="ORF">EJB06_14750</name>
</gene>